<dbReference type="CTD" id="567159"/>
<evidence type="ECO:0000313" key="3">
    <source>
        <dbReference type="Ensembl" id="ENSELUP00000018433.1"/>
    </source>
</evidence>
<reference evidence="3" key="4">
    <citation type="submission" date="2025-09" db="UniProtKB">
        <authorList>
            <consortium name="Ensembl"/>
        </authorList>
    </citation>
    <scope>IDENTIFICATION</scope>
</reference>
<evidence type="ECO:0000256" key="2">
    <source>
        <dbReference type="SAM" id="MobiDB-lite"/>
    </source>
</evidence>
<dbReference type="Gene3D" id="1.10.357.50">
    <property type="match status" value="1"/>
</dbReference>
<dbReference type="RefSeq" id="XP_010885863.1">
    <property type="nucleotide sequence ID" value="XM_010887561.4"/>
</dbReference>
<dbReference type="GeneTree" id="ENSGT01030000234613"/>
<dbReference type="PANTHER" id="PTHR21292:SF4">
    <property type="entry name" value="TUMOR NECROSIS FACTOR ALPHA-INDUCED PROTEIN 2"/>
    <property type="match status" value="1"/>
</dbReference>
<proteinExistence type="inferred from homology"/>
<organism evidence="3 4">
    <name type="scientific">Esox lucius</name>
    <name type="common">Northern pike</name>
    <dbReference type="NCBI Taxonomy" id="8010"/>
    <lineage>
        <taxon>Eukaryota</taxon>
        <taxon>Metazoa</taxon>
        <taxon>Chordata</taxon>
        <taxon>Craniata</taxon>
        <taxon>Vertebrata</taxon>
        <taxon>Euteleostomi</taxon>
        <taxon>Actinopterygii</taxon>
        <taxon>Neopterygii</taxon>
        <taxon>Teleostei</taxon>
        <taxon>Protacanthopterygii</taxon>
        <taxon>Esociformes</taxon>
        <taxon>Esocidae</taxon>
        <taxon>Esox</taxon>
    </lineage>
</organism>
<accession>A0A3P8YQK5</accession>
<dbReference type="AlphaFoldDB" id="A0A3P8YQK5"/>
<dbReference type="Bgee" id="ENSELUG00000017931">
    <property type="expression patterns" value="Expressed in spleen and 14 other cell types or tissues"/>
</dbReference>
<dbReference type="PANTHER" id="PTHR21292">
    <property type="entry name" value="EXOCYST COMPLEX COMPONENT SEC6-RELATED"/>
    <property type="match status" value="1"/>
</dbReference>
<dbReference type="KEGG" id="els:105020472"/>
<dbReference type="Proteomes" id="UP000265140">
    <property type="component" value="Chromosome 23"/>
</dbReference>
<dbReference type="STRING" id="8010.ENSELUP00000018433"/>
<dbReference type="InterPro" id="IPR010326">
    <property type="entry name" value="EXOC3/Sec6"/>
</dbReference>
<dbReference type="GO" id="GO:0000149">
    <property type="term" value="F:SNARE binding"/>
    <property type="evidence" value="ECO:0007669"/>
    <property type="project" value="TreeGrafter"/>
</dbReference>
<dbReference type="GO" id="GO:0000145">
    <property type="term" value="C:exocyst"/>
    <property type="evidence" value="ECO:0007669"/>
    <property type="project" value="InterPro"/>
</dbReference>
<evidence type="ECO:0000313" key="4">
    <source>
        <dbReference type="Proteomes" id="UP000265140"/>
    </source>
</evidence>
<evidence type="ECO:0008006" key="5">
    <source>
        <dbReference type="Google" id="ProtNLM"/>
    </source>
</evidence>
<dbReference type="GeneID" id="105020472"/>
<dbReference type="Ensembl" id="ENSELUT00000028311.3">
    <property type="protein sequence ID" value="ENSELUP00000018433.1"/>
    <property type="gene ID" value="ENSELUG00000017931.3"/>
</dbReference>
<name>A0A3P8YQK5_ESOLU</name>
<dbReference type="InParanoid" id="A0A3P8YQK5"/>
<dbReference type="GO" id="GO:0051601">
    <property type="term" value="P:exocyst localization"/>
    <property type="evidence" value="ECO:0007669"/>
    <property type="project" value="TreeGrafter"/>
</dbReference>
<protein>
    <recommendedName>
        <fullName evidence="5">Tumor necrosis factor, alpha-induced protein 2a</fullName>
    </recommendedName>
</protein>
<comment type="similarity">
    <text evidence="1">Belongs to the SEC6 family.</text>
</comment>
<dbReference type="GO" id="GO:0006887">
    <property type="term" value="P:exocytosis"/>
    <property type="evidence" value="ECO:0007669"/>
    <property type="project" value="InterPro"/>
</dbReference>
<sequence length="663" mass="75945">MNTADETQGALGQDRPEAEMPKASGGRSKNILRKLDKFWKKSVFLEHSKSAQTTNILESNPPPTEVVFDFQEYLKQNLLVEACQQLLLREEELFGRETVAEDESGGASKEEANDSLQIDNEALLLQLRMAVDATFSSTLDGKHLKTLKSAVDAIVLQEQQDRYWESLPKDHRMLAPVWRPNECWVNHTVILKGLVASRMREAAEDTVSSVNDLSTPVKREVFRMGKCVKEDILKVAVDVKGCYPAEYNVCNLYMRLYHQEFSARLTKLAHSELDLKDCSYIIFWVNHLYPSEILQHSGFEGHVNCTSLGTLLSEEDLTRLEEQYLQAVEDKVRTWVAKALSKEENGWLSGKRPELIDGYYCCPLAIDVIQAVYDATREARTILSSESKAQRILSQLDGFLISFKKSLKEYVKARRENTQDAMKANLFSIEQFGDFFMNDQTIPEEVKASCTSTLADLRDCGYRYFTGPIHEELRVHYRQLWTPGWFTGGQRSLDDLMETLDRCIQQLTGLNPICKKKLLDWLHTEVTVEYVRRMMKRKMRLKDKEQQEAAADVLQADSRTLANYFNGEGSKTSWLKDVLPRLAEVVRLQDPGIIHLEIVTLARDYPDISWKHITDLLYLKVNLSRDDIRSIKKGFRENLPAITSSNANPAFFSRVQAGKTWQN</sequence>
<dbReference type="Gene3D" id="1.10.357.70">
    <property type="entry name" value="Exocyst complex component Sec6, C-terminal domain"/>
    <property type="match status" value="1"/>
</dbReference>
<dbReference type="Pfam" id="PF06046">
    <property type="entry name" value="Sec6"/>
    <property type="match status" value="1"/>
</dbReference>
<keyword evidence="4" id="KW-1185">Reference proteome</keyword>
<evidence type="ECO:0000256" key="1">
    <source>
        <dbReference type="ARBA" id="ARBA00009447"/>
    </source>
</evidence>
<reference evidence="3" key="2">
    <citation type="submission" date="2020-02" db="EMBL/GenBank/DDBJ databases">
        <title>Esox lucius (northern pike) genome, fEsoLuc1, primary haplotype.</title>
        <authorList>
            <person name="Myers G."/>
            <person name="Karagic N."/>
            <person name="Meyer A."/>
            <person name="Pippel M."/>
            <person name="Reichard M."/>
            <person name="Winkler S."/>
            <person name="Tracey A."/>
            <person name="Sims Y."/>
            <person name="Howe K."/>
            <person name="Rhie A."/>
            <person name="Formenti G."/>
            <person name="Durbin R."/>
            <person name="Fedrigo O."/>
            <person name="Jarvis E.D."/>
        </authorList>
    </citation>
    <scope>NUCLEOTIDE SEQUENCE [LARGE SCALE GENOMIC DNA]</scope>
</reference>
<dbReference type="OrthoDB" id="190098at2759"/>
<reference evidence="4" key="1">
    <citation type="journal article" date="2014" name="PLoS ONE">
        <title>The genome and linkage map of the northern pike (Esox lucius): conserved synteny revealed between the salmonid sister group and the Neoteleostei.</title>
        <authorList>
            <person name="Rondeau E.B."/>
            <person name="Minkley D.R."/>
            <person name="Leong J.S."/>
            <person name="Messmer A.M."/>
            <person name="Jantzen J.R."/>
            <person name="von Schalburg K.R."/>
            <person name="Lemon C."/>
            <person name="Bird N.H."/>
            <person name="Koop B.F."/>
        </authorList>
    </citation>
    <scope>NUCLEOTIDE SEQUENCE</scope>
</reference>
<dbReference type="InterPro" id="IPR042532">
    <property type="entry name" value="EXOC3/Sec6_C"/>
</dbReference>
<feature type="region of interest" description="Disordered" evidence="2">
    <location>
        <begin position="1"/>
        <end position="27"/>
    </location>
</feature>
<reference evidence="3" key="3">
    <citation type="submission" date="2025-08" db="UniProtKB">
        <authorList>
            <consortium name="Ensembl"/>
        </authorList>
    </citation>
    <scope>IDENTIFICATION</scope>
</reference>
<dbReference type="OMA" id="KPACRQS"/>